<dbReference type="AlphaFoldDB" id="X1AW83"/>
<feature type="non-terminal residue" evidence="1">
    <location>
        <position position="1"/>
    </location>
</feature>
<gene>
    <name evidence="1" type="ORF">S01H4_33002</name>
</gene>
<reference evidence="1" key="1">
    <citation type="journal article" date="2014" name="Front. Microbiol.">
        <title>High frequency of phylogenetically diverse reductive dehalogenase-homologous genes in deep subseafloor sedimentary metagenomes.</title>
        <authorList>
            <person name="Kawai M."/>
            <person name="Futagami T."/>
            <person name="Toyoda A."/>
            <person name="Takaki Y."/>
            <person name="Nishi S."/>
            <person name="Hori S."/>
            <person name="Arai W."/>
            <person name="Tsubouchi T."/>
            <person name="Morono Y."/>
            <person name="Uchiyama I."/>
            <person name="Ito T."/>
            <person name="Fujiyama A."/>
            <person name="Inagaki F."/>
            <person name="Takami H."/>
        </authorList>
    </citation>
    <scope>NUCLEOTIDE SEQUENCE</scope>
    <source>
        <strain evidence="1">Expedition CK06-06</strain>
    </source>
</reference>
<evidence type="ECO:0000313" key="1">
    <source>
        <dbReference type="EMBL" id="GAG76448.1"/>
    </source>
</evidence>
<proteinExistence type="predicted"/>
<dbReference type="EMBL" id="BART01017317">
    <property type="protein sequence ID" value="GAG76448.1"/>
    <property type="molecule type" value="Genomic_DNA"/>
</dbReference>
<organism evidence="1">
    <name type="scientific">marine sediment metagenome</name>
    <dbReference type="NCBI Taxonomy" id="412755"/>
    <lineage>
        <taxon>unclassified sequences</taxon>
        <taxon>metagenomes</taxon>
        <taxon>ecological metagenomes</taxon>
    </lineage>
</organism>
<comment type="caution">
    <text evidence="1">The sequence shown here is derived from an EMBL/GenBank/DDBJ whole genome shotgun (WGS) entry which is preliminary data.</text>
</comment>
<protein>
    <submittedName>
        <fullName evidence="1">Uncharacterized protein</fullName>
    </submittedName>
</protein>
<name>X1AW83_9ZZZZ</name>
<sequence length="113" mass="12728">VQEAQLSGEEAAEIAARVEKAAMSEKQQQLTLAGLRKDYKDRIARTKKGQLKRQLAPSIKFRRAVNWINSTRPEAVAPLEPELMRLARFAIRKLEEVIESGSSAKETSEHRVS</sequence>
<accession>X1AW83</accession>